<evidence type="ECO:0000256" key="16">
    <source>
        <dbReference type="ARBA" id="ARBA00049966"/>
    </source>
</evidence>
<evidence type="ECO:0000313" key="20">
    <source>
        <dbReference type="Proteomes" id="UP001247542"/>
    </source>
</evidence>
<feature type="transmembrane region" description="Helical" evidence="18">
    <location>
        <begin position="69"/>
        <end position="89"/>
    </location>
</feature>
<feature type="compositionally biased region" description="Basic residues" evidence="17">
    <location>
        <begin position="407"/>
        <end position="416"/>
    </location>
</feature>
<gene>
    <name evidence="19" type="ORF">QS713_08490</name>
</gene>
<feature type="transmembrane region" description="Helical" evidence="18">
    <location>
        <begin position="214"/>
        <end position="231"/>
    </location>
</feature>
<dbReference type="Pfam" id="PF01098">
    <property type="entry name" value="FTSW_RODA_SPOVE"/>
    <property type="match status" value="1"/>
</dbReference>
<name>A0ABU3ICI4_9ACTO</name>
<accession>A0ABU3ICI4</accession>
<dbReference type="EC" id="2.4.99.28" evidence="14"/>
<comment type="catalytic activity">
    <reaction evidence="15">
        <text>[GlcNAc-(1-&gt;4)-Mur2Ac(oyl-L-Ala-gamma-D-Glu-L-Lys-D-Ala-D-Ala)](n)-di-trans,octa-cis-undecaprenyl diphosphate + beta-D-GlcNAc-(1-&gt;4)-Mur2Ac(oyl-L-Ala-gamma-D-Glu-L-Lys-D-Ala-D-Ala)-di-trans,octa-cis-undecaprenyl diphosphate = [GlcNAc-(1-&gt;4)-Mur2Ac(oyl-L-Ala-gamma-D-Glu-L-Lys-D-Ala-D-Ala)](n+1)-di-trans,octa-cis-undecaprenyl diphosphate + di-trans,octa-cis-undecaprenyl diphosphate + H(+)</text>
        <dbReference type="Rhea" id="RHEA:23708"/>
        <dbReference type="Rhea" id="RHEA-COMP:9602"/>
        <dbReference type="Rhea" id="RHEA-COMP:9603"/>
        <dbReference type="ChEBI" id="CHEBI:15378"/>
        <dbReference type="ChEBI" id="CHEBI:58405"/>
        <dbReference type="ChEBI" id="CHEBI:60033"/>
        <dbReference type="ChEBI" id="CHEBI:78435"/>
        <dbReference type="EC" id="2.4.99.28"/>
    </reaction>
</comment>
<evidence type="ECO:0000256" key="9">
    <source>
        <dbReference type="ARBA" id="ARBA00032370"/>
    </source>
</evidence>
<dbReference type="RefSeq" id="WP_313274479.1">
    <property type="nucleotide sequence ID" value="NZ_JASXSX010000005.1"/>
</dbReference>
<proteinExistence type="inferred from homology"/>
<feature type="transmembrane region" description="Helical" evidence="18">
    <location>
        <begin position="96"/>
        <end position="117"/>
    </location>
</feature>
<dbReference type="Proteomes" id="UP001247542">
    <property type="component" value="Unassembled WGS sequence"/>
</dbReference>
<reference evidence="19 20" key="1">
    <citation type="submission" date="2023-06" db="EMBL/GenBank/DDBJ databases">
        <title>Draft genome sequence of Gleimia hominis type strain CCUG 57540T.</title>
        <authorList>
            <person name="Salva-Serra F."/>
            <person name="Cardew S."/>
            <person name="Jensie Markopoulos S."/>
            <person name="Ohlen M."/>
            <person name="Inganas E."/>
            <person name="Svensson-Stadler L."/>
            <person name="Moore E.R.B."/>
        </authorList>
    </citation>
    <scope>NUCLEOTIDE SEQUENCE [LARGE SCALE GENOMIC DNA]</scope>
    <source>
        <strain evidence="19 20">CCUG 57540</strain>
    </source>
</reference>
<comment type="caution">
    <text evidence="19">The sequence shown here is derived from an EMBL/GenBank/DDBJ whole genome shotgun (WGS) entry which is preliminary data.</text>
</comment>
<keyword evidence="6" id="KW-0573">Peptidoglycan synthesis</keyword>
<dbReference type="PANTHER" id="PTHR30474:SF2">
    <property type="entry name" value="PEPTIDOGLYCAN GLYCOSYLTRANSFERASE FTSW-RELATED"/>
    <property type="match status" value="1"/>
</dbReference>
<evidence type="ECO:0000256" key="11">
    <source>
        <dbReference type="ARBA" id="ARBA00038053"/>
    </source>
</evidence>
<feature type="transmembrane region" description="Helical" evidence="18">
    <location>
        <begin position="36"/>
        <end position="63"/>
    </location>
</feature>
<evidence type="ECO:0000256" key="2">
    <source>
        <dbReference type="ARBA" id="ARBA00022676"/>
    </source>
</evidence>
<evidence type="ECO:0000256" key="7">
    <source>
        <dbReference type="ARBA" id="ARBA00022989"/>
    </source>
</evidence>
<keyword evidence="4 18" id="KW-0812">Transmembrane</keyword>
<feature type="transmembrane region" description="Helical" evidence="18">
    <location>
        <begin position="367"/>
        <end position="389"/>
    </location>
</feature>
<evidence type="ECO:0000256" key="1">
    <source>
        <dbReference type="ARBA" id="ARBA00004141"/>
    </source>
</evidence>
<feature type="transmembrane region" description="Helical" evidence="18">
    <location>
        <begin position="301"/>
        <end position="321"/>
    </location>
</feature>
<evidence type="ECO:0000256" key="5">
    <source>
        <dbReference type="ARBA" id="ARBA00022960"/>
    </source>
</evidence>
<dbReference type="InterPro" id="IPR001182">
    <property type="entry name" value="FtsW/RodA"/>
</dbReference>
<protein>
    <recommendedName>
        <fullName evidence="12">Probable peptidoglycan glycosyltransferase FtsW</fullName>
        <ecNumber evidence="14">2.4.99.28</ecNumber>
    </recommendedName>
    <alternativeName>
        <fullName evidence="13">Cell division protein FtsW</fullName>
    </alternativeName>
    <alternativeName>
        <fullName evidence="10">Cell wall polymerase</fullName>
    </alternativeName>
    <alternativeName>
        <fullName evidence="9">Peptidoglycan polymerase</fullName>
    </alternativeName>
</protein>
<feature type="transmembrane region" description="Helical" evidence="18">
    <location>
        <begin position="137"/>
        <end position="157"/>
    </location>
</feature>
<feature type="region of interest" description="Disordered" evidence="17">
    <location>
        <begin position="407"/>
        <end position="426"/>
    </location>
</feature>
<keyword evidence="8 18" id="KW-0472">Membrane</keyword>
<keyword evidence="3" id="KW-0808">Transferase</keyword>
<keyword evidence="2" id="KW-0328">Glycosyltransferase</keyword>
<keyword evidence="20" id="KW-1185">Reference proteome</keyword>
<evidence type="ECO:0000256" key="17">
    <source>
        <dbReference type="SAM" id="MobiDB-lite"/>
    </source>
</evidence>
<evidence type="ECO:0000256" key="6">
    <source>
        <dbReference type="ARBA" id="ARBA00022984"/>
    </source>
</evidence>
<comment type="function">
    <text evidence="16">Peptidoglycan polymerase that is essential for cell division.</text>
</comment>
<feature type="transmembrane region" description="Helical" evidence="18">
    <location>
        <begin position="166"/>
        <end position="184"/>
    </location>
</feature>
<evidence type="ECO:0000256" key="14">
    <source>
        <dbReference type="ARBA" id="ARBA00044770"/>
    </source>
</evidence>
<evidence type="ECO:0000256" key="12">
    <source>
        <dbReference type="ARBA" id="ARBA00041185"/>
    </source>
</evidence>
<evidence type="ECO:0000256" key="8">
    <source>
        <dbReference type="ARBA" id="ARBA00023136"/>
    </source>
</evidence>
<dbReference type="PANTHER" id="PTHR30474">
    <property type="entry name" value="CELL CYCLE PROTEIN"/>
    <property type="match status" value="1"/>
</dbReference>
<keyword evidence="7 18" id="KW-1133">Transmembrane helix</keyword>
<evidence type="ECO:0000256" key="10">
    <source>
        <dbReference type="ARBA" id="ARBA00033270"/>
    </source>
</evidence>
<feature type="transmembrane region" description="Helical" evidence="18">
    <location>
        <begin position="342"/>
        <end position="361"/>
    </location>
</feature>
<dbReference type="EMBL" id="JASXSX010000005">
    <property type="protein sequence ID" value="MDT3768094.1"/>
    <property type="molecule type" value="Genomic_DNA"/>
</dbReference>
<comment type="subcellular location">
    <subcellularLocation>
        <location evidence="1">Membrane</location>
        <topology evidence="1">Multi-pass membrane protein</topology>
    </subcellularLocation>
</comment>
<comment type="similarity">
    <text evidence="11">Belongs to the SEDS family. FtsW subfamily.</text>
</comment>
<organism evidence="19 20">
    <name type="scientific">Gleimia hominis</name>
    <dbReference type="NCBI Taxonomy" id="595468"/>
    <lineage>
        <taxon>Bacteria</taxon>
        <taxon>Bacillati</taxon>
        <taxon>Actinomycetota</taxon>
        <taxon>Actinomycetes</taxon>
        <taxon>Actinomycetales</taxon>
        <taxon>Actinomycetaceae</taxon>
        <taxon>Gleimia</taxon>
    </lineage>
</organism>
<keyword evidence="5" id="KW-0133">Cell shape</keyword>
<evidence type="ECO:0000256" key="18">
    <source>
        <dbReference type="SAM" id="Phobius"/>
    </source>
</evidence>
<sequence>MSKPALLKRLNLRMPKLRFKPASEPPAPPSNVTTYYMIYGSVLCLMFVGFIMVFSASAVSSIAEGLNPYLAYMRNCLIMVLGLVLFHLVARVPARIWNSFALLIFFATLGLQLLVLTPLGRGEGGNRNWLKLPGLPMVQPAEILKLGLILLLAHVLVQSRLKHDNLWHMVPNFFLPCALAIGAIMGGHDLGTALIFVAIILCIMLLVDFPRRWYWYLAGGGLFVVGFFVMQKSSRLARILSVIPGFKEPPSTHAPEQLDHAIWALGAGGLTGVGPGASREKWNYLAAAHTDFIYAILGEELGLIGAVAVLVCFGVLAVGMYRVIMHHSDPFARYVTAGVNGWIASHALVNMGAVVGLTPIIGVPLPLISTGGSAFVFTSIALGIVVGFARQEAGISKTMGVRHWVSKPIKRQRQPRGAKSEERAGQ</sequence>
<evidence type="ECO:0000256" key="3">
    <source>
        <dbReference type="ARBA" id="ARBA00022679"/>
    </source>
</evidence>
<evidence type="ECO:0000256" key="4">
    <source>
        <dbReference type="ARBA" id="ARBA00022692"/>
    </source>
</evidence>
<evidence type="ECO:0000256" key="15">
    <source>
        <dbReference type="ARBA" id="ARBA00049902"/>
    </source>
</evidence>
<evidence type="ECO:0000256" key="13">
    <source>
        <dbReference type="ARBA" id="ARBA00041418"/>
    </source>
</evidence>
<feature type="transmembrane region" description="Helical" evidence="18">
    <location>
        <begin position="190"/>
        <end position="207"/>
    </location>
</feature>
<evidence type="ECO:0000313" key="19">
    <source>
        <dbReference type="EMBL" id="MDT3768094.1"/>
    </source>
</evidence>